<evidence type="ECO:0000313" key="1">
    <source>
        <dbReference type="EMBL" id="RAH64984.1"/>
    </source>
</evidence>
<feature type="non-terminal residue" evidence="1">
    <location>
        <position position="1"/>
    </location>
</feature>
<dbReference type="EMBL" id="KZ825002">
    <property type="protein sequence ID" value="RAH64984.1"/>
    <property type="molecule type" value="Genomic_DNA"/>
</dbReference>
<organism evidence="1 2">
    <name type="scientific">Aspergillus aculeatinus CBS 121060</name>
    <dbReference type="NCBI Taxonomy" id="1448322"/>
    <lineage>
        <taxon>Eukaryota</taxon>
        <taxon>Fungi</taxon>
        <taxon>Dikarya</taxon>
        <taxon>Ascomycota</taxon>
        <taxon>Pezizomycotina</taxon>
        <taxon>Eurotiomycetes</taxon>
        <taxon>Eurotiomycetidae</taxon>
        <taxon>Eurotiales</taxon>
        <taxon>Aspergillaceae</taxon>
        <taxon>Aspergillus</taxon>
        <taxon>Aspergillus subgen. Circumdati</taxon>
    </lineage>
</organism>
<reference evidence="1" key="1">
    <citation type="submission" date="2018-02" db="EMBL/GenBank/DDBJ databases">
        <title>The genomes of Aspergillus section Nigri reveals drivers in fungal speciation.</title>
        <authorList>
            <consortium name="DOE Joint Genome Institute"/>
            <person name="Vesth T.C."/>
            <person name="Nybo J."/>
            <person name="Theobald S."/>
            <person name="Brandl J."/>
            <person name="Frisvad J.C."/>
            <person name="Nielsen K.F."/>
            <person name="Lyhne E.K."/>
            <person name="Kogle M.E."/>
            <person name="Kuo A."/>
            <person name="Riley R."/>
            <person name="Clum A."/>
            <person name="Nolan M."/>
            <person name="Lipzen A."/>
            <person name="Salamov A."/>
            <person name="Henrissat B."/>
            <person name="Wiebenga A."/>
            <person name="De vries R.P."/>
            <person name="Grigoriev I.V."/>
            <person name="Mortensen U.H."/>
            <person name="Andersen M.R."/>
            <person name="Baker S.E."/>
        </authorList>
    </citation>
    <scope>NUCLEOTIDE SEQUENCE</scope>
    <source>
        <strain evidence="1">CBS 121060</strain>
    </source>
</reference>
<proteinExistence type="predicted"/>
<sequence length="59" mass="6660">CGVFIQGQSCSISGNEMWNAYQNIRNIGGCKKCGSYHRKDGCRVTVDYVYQCDNHQNLP</sequence>
<name>A0ACD1GUH9_9EURO</name>
<protein>
    <submittedName>
        <fullName evidence="1">Uncharacterized protein</fullName>
    </submittedName>
</protein>
<keyword evidence="2" id="KW-1185">Reference proteome</keyword>
<evidence type="ECO:0000313" key="2">
    <source>
        <dbReference type="Proteomes" id="UP000249661"/>
    </source>
</evidence>
<dbReference type="Proteomes" id="UP000249661">
    <property type="component" value="Unassembled WGS sequence"/>
</dbReference>
<gene>
    <name evidence="1" type="ORF">BO66DRAFT_334968</name>
</gene>
<accession>A0ACD1GUH9</accession>